<dbReference type="PROSITE" id="PS51371">
    <property type="entry name" value="CBS"/>
    <property type="match status" value="2"/>
</dbReference>
<feature type="domain" description="CBS" evidence="3">
    <location>
        <begin position="9"/>
        <end position="67"/>
    </location>
</feature>
<sequence length="143" mass="15823">MKTIQQLLGDKGSQVWSIGPDASVYDALVLMAEKQIGALLVMDDTGMIGLISERDYARSVILRGRTSKETHVCDVMTKRVVCTQPNQSLEEAMALMTEKRVRHLPVIVDGKVIGLISIGDLIKSIISEHKFIIEQLEHYISSG</sequence>
<dbReference type="InterPro" id="IPR051257">
    <property type="entry name" value="Diverse_CBS-Domain"/>
</dbReference>
<dbReference type="InterPro" id="IPR044725">
    <property type="entry name" value="CBSX3_CBS_dom"/>
</dbReference>
<dbReference type="SUPFAM" id="SSF54631">
    <property type="entry name" value="CBS-domain pair"/>
    <property type="match status" value="1"/>
</dbReference>
<dbReference type="PANTHER" id="PTHR43080">
    <property type="entry name" value="CBS DOMAIN-CONTAINING PROTEIN CBSX3, MITOCHONDRIAL"/>
    <property type="match status" value="1"/>
</dbReference>
<dbReference type="AlphaFoldDB" id="A0A1H2XLT0"/>
<name>A0A1H2XLT0_THIRO</name>
<evidence type="ECO:0000313" key="5">
    <source>
        <dbReference type="Proteomes" id="UP000198816"/>
    </source>
</evidence>
<gene>
    <name evidence="4" type="ORF">SAMN05421783_11124</name>
</gene>
<evidence type="ECO:0000259" key="3">
    <source>
        <dbReference type="PROSITE" id="PS51371"/>
    </source>
</evidence>
<dbReference type="OrthoDB" id="9807125at2"/>
<feature type="domain" description="CBS" evidence="3">
    <location>
        <begin position="76"/>
        <end position="131"/>
    </location>
</feature>
<evidence type="ECO:0000313" key="4">
    <source>
        <dbReference type="EMBL" id="SDW93805.1"/>
    </source>
</evidence>
<dbReference type="PANTHER" id="PTHR43080:SF2">
    <property type="entry name" value="CBS DOMAIN-CONTAINING PROTEIN"/>
    <property type="match status" value="1"/>
</dbReference>
<accession>A0A1H2XLT0</accession>
<keyword evidence="5" id="KW-1185">Reference proteome</keyword>
<protein>
    <submittedName>
        <fullName evidence="4">CBS domain-containing protein</fullName>
    </submittedName>
</protein>
<dbReference type="Pfam" id="PF00571">
    <property type="entry name" value="CBS"/>
    <property type="match status" value="2"/>
</dbReference>
<dbReference type="Proteomes" id="UP000198816">
    <property type="component" value="Unassembled WGS sequence"/>
</dbReference>
<dbReference type="InterPro" id="IPR046342">
    <property type="entry name" value="CBS_dom_sf"/>
</dbReference>
<reference evidence="5" key="1">
    <citation type="submission" date="2016-10" db="EMBL/GenBank/DDBJ databases">
        <authorList>
            <person name="Varghese N."/>
            <person name="Submissions S."/>
        </authorList>
    </citation>
    <scope>NUCLEOTIDE SEQUENCE [LARGE SCALE GENOMIC DNA]</scope>
    <source>
        <strain evidence="5">DSM 217</strain>
    </source>
</reference>
<dbReference type="CDD" id="cd04623">
    <property type="entry name" value="CBS_pair_bac_euk"/>
    <property type="match status" value="1"/>
</dbReference>
<dbReference type="EMBL" id="FNNZ01000011">
    <property type="protein sequence ID" value="SDW93805.1"/>
    <property type="molecule type" value="Genomic_DNA"/>
</dbReference>
<evidence type="ECO:0000256" key="1">
    <source>
        <dbReference type="ARBA" id="ARBA00023122"/>
    </source>
</evidence>
<dbReference type="RefSeq" id="WP_093032485.1">
    <property type="nucleotide sequence ID" value="NZ_FNNZ01000011.1"/>
</dbReference>
<organism evidence="4 5">
    <name type="scientific">Thiocapsa roseopersicina</name>
    <dbReference type="NCBI Taxonomy" id="1058"/>
    <lineage>
        <taxon>Bacteria</taxon>
        <taxon>Pseudomonadati</taxon>
        <taxon>Pseudomonadota</taxon>
        <taxon>Gammaproteobacteria</taxon>
        <taxon>Chromatiales</taxon>
        <taxon>Chromatiaceae</taxon>
        <taxon>Thiocapsa</taxon>
    </lineage>
</organism>
<dbReference type="SMART" id="SM00116">
    <property type="entry name" value="CBS"/>
    <property type="match status" value="2"/>
</dbReference>
<dbReference type="InterPro" id="IPR000644">
    <property type="entry name" value="CBS_dom"/>
</dbReference>
<dbReference type="Gene3D" id="3.10.580.10">
    <property type="entry name" value="CBS-domain"/>
    <property type="match status" value="1"/>
</dbReference>
<dbReference type="STRING" id="1058.SAMN05421783_11124"/>
<evidence type="ECO:0000256" key="2">
    <source>
        <dbReference type="PROSITE-ProRule" id="PRU00703"/>
    </source>
</evidence>
<proteinExistence type="predicted"/>
<keyword evidence="1 2" id="KW-0129">CBS domain</keyword>